<proteinExistence type="predicted"/>
<organism evidence="3 4">
    <name type="scientific">Zhenpiania hominis</name>
    <dbReference type="NCBI Taxonomy" id="2763644"/>
    <lineage>
        <taxon>Bacteria</taxon>
        <taxon>Bacillati</taxon>
        <taxon>Bacillota</taxon>
        <taxon>Clostridia</taxon>
        <taxon>Peptostreptococcales</taxon>
        <taxon>Anaerovoracaceae</taxon>
        <taxon>Zhenpiania</taxon>
    </lineage>
</organism>
<feature type="transmembrane region" description="Helical" evidence="1">
    <location>
        <begin position="118"/>
        <end position="140"/>
    </location>
</feature>
<dbReference type="InterPro" id="IPR000326">
    <property type="entry name" value="PAP2/HPO"/>
</dbReference>
<keyword evidence="1" id="KW-0472">Membrane</keyword>
<keyword evidence="1" id="KW-1133">Transmembrane helix</keyword>
<reference evidence="3" key="1">
    <citation type="submission" date="2020-08" db="EMBL/GenBank/DDBJ databases">
        <title>Genome public.</title>
        <authorList>
            <person name="Liu C."/>
            <person name="Sun Q."/>
        </authorList>
    </citation>
    <scope>NUCLEOTIDE SEQUENCE</scope>
    <source>
        <strain evidence="3">BX12</strain>
    </source>
</reference>
<dbReference type="Pfam" id="PF01569">
    <property type="entry name" value="PAP2"/>
    <property type="match status" value="1"/>
</dbReference>
<dbReference type="CDD" id="cd03392">
    <property type="entry name" value="PAP2_like_2"/>
    <property type="match status" value="1"/>
</dbReference>
<gene>
    <name evidence="3" type="ORF">H9L42_10160</name>
</gene>
<dbReference type="RefSeq" id="WP_187303294.1">
    <property type="nucleotide sequence ID" value="NZ_JACRYT010000010.1"/>
</dbReference>
<comment type="caution">
    <text evidence="3">The sequence shown here is derived from an EMBL/GenBank/DDBJ whole genome shotgun (WGS) entry which is preliminary data.</text>
</comment>
<name>A0A923NLK2_9FIRM</name>
<dbReference type="SUPFAM" id="SSF48317">
    <property type="entry name" value="Acid phosphatase/Vanadium-dependent haloperoxidase"/>
    <property type="match status" value="1"/>
</dbReference>
<keyword evidence="4" id="KW-1185">Reference proteome</keyword>
<evidence type="ECO:0000256" key="1">
    <source>
        <dbReference type="SAM" id="Phobius"/>
    </source>
</evidence>
<evidence type="ECO:0000313" key="4">
    <source>
        <dbReference type="Proteomes" id="UP000602647"/>
    </source>
</evidence>
<dbReference type="SMART" id="SM00014">
    <property type="entry name" value="acidPPc"/>
    <property type="match status" value="1"/>
</dbReference>
<sequence length="209" mass="23589">MKKKRGVIFAAGLVLFVLLAILMVTGNLQWFDDPIREWVYSIRNPALTEVLKVITYMGNWQTITLLCIVLLLFRKTRLRYGVPVSAGAIFVTIFNRIIKLIFKRPRPEESLHLIEEGGYSFASGHSITSMVVFGLLIYLVRKYVKNRKAANILTVALAVPWIFIGLSRIYMGVHFPSDVLAGWALGAAVLVGIIVIVEKCDARRKQKIQ</sequence>
<feature type="transmembrane region" description="Helical" evidence="1">
    <location>
        <begin position="7"/>
        <end position="30"/>
    </location>
</feature>
<accession>A0A923NLK2</accession>
<dbReference type="InterPro" id="IPR036938">
    <property type="entry name" value="PAP2/HPO_sf"/>
</dbReference>
<dbReference type="EMBL" id="JACRYT010000010">
    <property type="protein sequence ID" value="MBC6680196.1"/>
    <property type="molecule type" value="Genomic_DNA"/>
</dbReference>
<dbReference type="PANTHER" id="PTHR14969">
    <property type="entry name" value="SPHINGOSINE-1-PHOSPHATE PHOSPHOHYDROLASE"/>
    <property type="match status" value="1"/>
</dbReference>
<feature type="transmembrane region" description="Helical" evidence="1">
    <location>
        <begin position="80"/>
        <end position="98"/>
    </location>
</feature>
<dbReference type="Proteomes" id="UP000602647">
    <property type="component" value="Unassembled WGS sequence"/>
</dbReference>
<dbReference type="PANTHER" id="PTHR14969:SF13">
    <property type="entry name" value="AT30094P"/>
    <property type="match status" value="1"/>
</dbReference>
<keyword evidence="1" id="KW-0812">Transmembrane</keyword>
<evidence type="ECO:0000313" key="3">
    <source>
        <dbReference type="EMBL" id="MBC6680196.1"/>
    </source>
</evidence>
<feature type="transmembrane region" description="Helical" evidence="1">
    <location>
        <begin position="50"/>
        <end position="73"/>
    </location>
</feature>
<feature type="transmembrane region" description="Helical" evidence="1">
    <location>
        <begin position="179"/>
        <end position="197"/>
    </location>
</feature>
<dbReference type="AlphaFoldDB" id="A0A923NLK2"/>
<dbReference type="Gene3D" id="1.20.144.10">
    <property type="entry name" value="Phosphatidic acid phosphatase type 2/haloperoxidase"/>
    <property type="match status" value="2"/>
</dbReference>
<feature type="domain" description="Phosphatidic acid phosphatase type 2/haloperoxidase" evidence="2">
    <location>
        <begin position="81"/>
        <end position="194"/>
    </location>
</feature>
<protein>
    <submittedName>
        <fullName evidence="3">Phosphatase PAP2 family protein</fullName>
    </submittedName>
</protein>
<feature type="transmembrane region" description="Helical" evidence="1">
    <location>
        <begin position="152"/>
        <end position="173"/>
    </location>
</feature>
<evidence type="ECO:0000259" key="2">
    <source>
        <dbReference type="SMART" id="SM00014"/>
    </source>
</evidence>